<keyword evidence="3" id="KW-0808">Transferase</keyword>
<feature type="non-terminal residue" evidence="9">
    <location>
        <position position="1"/>
    </location>
</feature>
<dbReference type="GO" id="GO:0003676">
    <property type="term" value="F:nucleic acid binding"/>
    <property type="evidence" value="ECO:0007669"/>
    <property type="project" value="InterPro"/>
</dbReference>
<feature type="domain" description="AGC-kinase C-terminal" evidence="8">
    <location>
        <begin position="426"/>
        <end position="500"/>
    </location>
</feature>
<keyword evidence="10" id="KW-1185">Reference proteome</keyword>
<dbReference type="Proteomes" id="UP000668214">
    <property type="component" value="Unassembled WGS sequence"/>
</dbReference>
<organism evidence="9 10">
    <name type="scientific">Pseudoatta argentina</name>
    <dbReference type="NCBI Taxonomy" id="621737"/>
    <lineage>
        <taxon>Eukaryota</taxon>
        <taxon>Metazoa</taxon>
        <taxon>Ecdysozoa</taxon>
        <taxon>Arthropoda</taxon>
        <taxon>Hexapoda</taxon>
        <taxon>Insecta</taxon>
        <taxon>Pterygota</taxon>
        <taxon>Neoptera</taxon>
        <taxon>Endopterygota</taxon>
        <taxon>Hymenoptera</taxon>
        <taxon>Apocrita</taxon>
        <taxon>Aculeata</taxon>
        <taxon>Formicoidea</taxon>
        <taxon>Formicidae</taxon>
        <taxon>Myrmicinae</taxon>
        <taxon>Pseudoatta</taxon>
    </lineage>
</organism>
<dbReference type="InterPro" id="IPR000719">
    <property type="entry name" value="Prot_kinase_dom"/>
</dbReference>
<dbReference type="InterPro" id="IPR036397">
    <property type="entry name" value="RNaseH_sf"/>
</dbReference>
<comment type="caution">
    <text evidence="9">The sequence shown here is derived from an EMBL/GenBank/DDBJ whole genome shotgun (WGS) entry which is preliminary data.</text>
</comment>
<feature type="non-terminal residue" evidence="9">
    <location>
        <position position="500"/>
    </location>
</feature>
<sequence length="500" mass="58575">TITGDRYRLQLMRLSRALKEKRPLYAQRHDKVILLHDNARPHVGKPVKTYLETLKWEVLPHPPYSPDIAPSDFHLFKSAAEAHRTGDRYRLQLMRLSRALKEKRPLYAQRHDKVILLHDNARPHVGKPVKTYLETLKWEVLPHPPYSPDIAPSDFHLFVLGRGGFGKVMLAELKSNPDEIYSVKILKMSEIRDKEDVDYIMMEKDVLILATEHPFLMQLYYSFTTDTHIYFVIEYMSGGDLQHYFDLVSPYPLGEQWACFYAAEVTLALQFLHKHHVIHRDLKLDNILLDAHGHCRLADFGLCKIEIRKCPPLSYWGAPEYAPPEIYDNKPYHFGVDWWALGVMMYCLIFGKLPFVVPNMCFKSNFQLFKELRNIVINDKLKVETWISLEAITIIKAFLTKNPAKRLGCVAADGGEKAIRVQPFFKHLDWKALEARQVKPPYIPVIEDPKKASNFSKYYTEEDPILSPILMTNHRWYIFEEQFHDFSEINRDFNPFRYTT</sequence>
<keyword evidence="4" id="KW-0547">Nucleotide-binding</keyword>
<dbReference type="PROSITE" id="PS50011">
    <property type="entry name" value="PROTEIN_KINASE_DOM"/>
    <property type="match status" value="1"/>
</dbReference>
<evidence type="ECO:0000256" key="2">
    <source>
        <dbReference type="ARBA" id="ARBA00022553"/>
    </source>
</evidence>
<keyword evidence="2" id="KW-0597">Phosphoprotein</keyword>
<protein>
    <submittedName>
        <fullName evidence="9">KPC1B kinase</fullName>
    </submittedName>
</protein>
<dbReference type="Gene3D" id="3.30.420.10">
    <property type="entry name" value="Ribonuclease H-like superfamily/Ribonuclease H"/>
    <property type="match status" value="2"/>
</dbReference>
<keyword evidence="1" id="KW-0723">Serine/threonine-protein kinase</keyword>
<evidence type="ECO:0000256" key="6">
    <source>
        <dbReference type="ARBA" id="ARBA00022840"/>
    </source>
</evidence>
<dbReference type="PROSITE" id="PS51285">
    <property type="entry name" value="AGC_KINASE_CTER"/>
    <property type="match status" value="1"/>
</dbReference>
<keyword evidence="6" id="KW-0067">ATP-binding</keyword>
<dbReference type="SMART" id="SM00220">
    <property type="entry name" value="S_TKc"/>
    <property type="match status" value="1"/>
</dbReference>
<evidence type="ECO:0000313" key="10">
    <source>
        <dbReference type="Proteomes" id="UP000668214"/>
    </source>
</evidence>
<dbReference type="SMART" id="SM00133">
    <property type="entry name" value="S_TK_X"/>
    <property type="match status" value="1"/>
</dbReference>
<dbReference type="SUPFAM" id="SSF56112">
    <property type="entry name" value="Protein kinase-like (PK-like)"/>
    <property type="match status" value="1"/>
</dbReference>
<accession>A0A836F549</accession>
<evidence type="ECO:0000259" key="8">
    <source>
        <dbReference type="PROSITE" id="PS51285"/>
    </source>
</evidence>
<reference evidence="9" key="1">
    <citation type="submission" date="2020-02" db="EMBL/GenBank/DDBJ databases">
        <title>Relaxed selection underlies rapid genomic changes in the transitions from sociality to social parasitism in ants.</title>
        <authorList>
            <person name="Bi X."/>
        </authorList>
    </citation>
    <scope>NUCLEOTIDE SEQUENCE</scope>
    <source>
        <strain evidence="9">BGI-DK2014c</strain>
        <tissue evidence="9">Whole body</tissue>
    </source>
</reference>
<dbReference type="Gene3D" id="3.30.200.20">
    <property type="entry name" value="Phosphorylase Kinase, domain 1"/>
    <property type="match status" value="1"/>
</dbReference>
<evidence type="ECO:0000256" key="3">
    <source>
        <dbReference type="ARBA" id="ARBA00022679"/>
    </source>
</evidence>
<dbReference type="PROSITE" id="PS00108">
    <property type="entry name" value="PROTEIN_KINASE_ST"/>
    <property type="match status" value="1"/>
</dbReference>
<name>A0A836F549_9HYME</name>
<dbReference type="GO" id="GO:0004674">
    <property type="term" value="F:protein serine/threonine kinase activity"/>
    <property type="evidence" value="ECO:0007669"/>
    <property type="project" value="UniProtKB-KW"/>
</dbReference>
<evidence type="ECO:0000256" key="4">
    <source>
        <dbReference type="ARBA" id="ARBA00022741"/>
    </source>
</evidence>
<evidence type="ECO:0000256" key="1">
    <source>
        <dbReference type="ARBA" id="ARBA00022527"/>
    </source>
</evidence>
<keyword evidence="5 9" id="KW-0418">Kinase</keyword>
<dbReference type="GO" id="GO:0005524">
    <property type="term" value="F:ATP binding"/>
    <property type="evidence" value="ECO:0007669"/>
    <property type="project" value="UniProtKB-KW"/>
</dbReference>
<dbReference type="EMBL" id="JAANIA010001464">
    <property type="protein sequence ID" value="KAG5320369.1"/>
    <property type="molecule type" value="Genomic_DNA"/>
</dbReference>
<dbReference type="Gene3D" id="1.10.510.10">
    <property type="entry name" value="Transferase(Phosphotransferase) domain 1"/>
    <property type="match status" value="1"/>
</dbReference>
<dbReference type="InterPro" id="IPR008271">
    <property type="entry name" value="Ser/Thr_kinase_AS"/>
</dbReference>
<evidence type="ECO:0000259" key="7">
    <source>
        <dbReference type="PROSITE" id="PS50011"/>
    </source>
</evidence>
<evidence type="ECO:0000256" key="5">
    <source>
        <dbReference type="ARBA" id="ARBA00022777"/>
    </source>
</evidence>
<dbReference type="PANTHER" id="PTHR24351">
    <property type="entry name" value="RIBOSOMAL PROTEIN S6 KINASE"/>
    <property type="match status" value="1"/>
</dbReference>
<dbReference type="InterPro" id="IPR000961">
    <property type="entry name" value="AGC-kinase_C"/>
</dbReference>
<dbReference type="FunFam" id="1.10.510.10:FF:000048">
    <property type="entry name" value="Protein kinase C"/>
    <property type="match status" value="1"/>
</dbReference>
<gene>
    <name evidence="9" type="primary">Pkc1</name>
    <name evidence="9" type="ORF">G6Z78_0004943</name>
</gene>
<evidence type="ECO:0000313" key="9">
    <source>
        <dbReference type="EMBL" id="KAG5320369.1"/>
    </source>
</evidence>
<dbReference type="InterPro" id="IPR011009">
    <property type="entry name" value="Kinase-like_dom_sf"/>
</dbReference>
<dbReference type="Pfam" id="PF00069">
    <property type="entry name" value="Pkinase"/>
    <property type="match status" value="1"/>
</dbReference>
<dbReference type="AlphaFoldDB" id="A0A836F549"/>
<proteinExistence type="predicted"/>
<feature type="domain" description="Protein kinase" evidence="7">
    <location>
        <begin position="154"/>
        <end position="425"/>
    </location>
</feature>
<dbReference type="FunFam" id="3.30.200.20:FF:000103">
    <property type="entry name" value="Protein kinase C"/>
    <property type="match status" value="1"/>
</dbReference>